<dbReference type="EMBL" id="KV722390">
    <property type="protein sequence ID" value="OCH91160.1"/>
    <property type="molecule type" value="Genomic_DNA"/>
</dbReference>
<evidence type="ECO:0000313" key="2">
    <source>
        <dbReference type="EMBL" id="OCH91160.1"/>
    </source>
</evidence>
<organism evidence="2 3">
    <name type="scientific">Obba rivulosa</name>
    <dbReference type="NCBI Taxonomy" id="1052685"/>
    <lineage>
        <taxon>Eukaryota</taxon>
        <taxon>Fungi</taxon>
        <taxon>Dikarya</taxon>
        <taxon>Basidiomycota</taxon>
        <taxon>Agaricomycotina</taxon>
        <taxon>Agaricomycetes</taxon>
        <taxon>Polyporales</taxon>
        <taxon>Gelatoporiaceae</taxon>
        <taxon>Obba</taxon>
    </lineage>
</organism>
<dbReference type="Proteomes" id="UP000250043">
    <property type="component" value="Unassembled WGS sequence"/>
</dbReference>
<feature type="signal peptide" evidence="1">
    <location>
        <begin position="1"/>
        <end position="19"/>
    </location>
</feature>
<evidence type="ECO:0008006" key="4">
    <source>
        <dbReference type="Google" id="ProtNLM"/>
    </source>
</evidence>
<protein>
    <recommendedName>
        <fullName evidence="4">Secreted protein</fullName>
    </recommendedName>
</protein>
<evidence type="ECO:0000313" key="3">
    <source>
        <dbReference type="Proteomes" id="UP000250043"/>
    </source>
</evidence>
<sequence>MSALDACIAIFGLCSLCFACLPCSKKSVKEDEELDEKYTSKNNKCSTWTGTICILRAAPTSARDDYFDCIICAITRGRPKYDNLQNCIGGHRTISRIYDAFGNTIALTLQIHVVAIELRRFIDYVVNIPWIRRAIAPQVCLKQSGYKPLVIKANLKPSNFV</sequence>
<name>A0A8E2AZN6_9APHY</name>
<gene>
    <name evidence="2" type="ORF">OBBRIDRAFT_803473</name>
</gene>
<feature type="chain" id="PRO_5034074480" description="Secreted protein" evidence="1">
    <location>
        <begin position="20"/>
        <end position="161"/>
    </location>
</feature>
<keyword evidence="3" id="KW-1185">Reference proteome</keyword>
<proteinExistence type="predicted"/>
<evidence type="ECO:0000256" key="1">
    <source>
        <dbReference type="SAM" id="SignalP"/>
    </source>
</evidence>
<keyword evidence="1" id="KW-0732">Signal</keyword>
<dbReference type="AlphaFoldDB" id="A0A8E2AZN6"/>
<accession>A0A8E2AZN6</accession>
<reference evidence="2 3" key="1">
    <citation type="submission" date="2016-07" db="EMBL/GenBank/DDBJ databases">
        <title>Draft genome of the white-rot fungus Obba rivulosa 3A-2.</title>
        <authorList>
            <consortium name="DOE Joint Genome Institute"/>
            <person name="Miettinen O."/>
            <person name="Riley R."/>
            <person name="Acob R."/>
            <person name="Barry K."/>
            <person name="Cullen D."/>
            <person name="De Vries R."/>
            <person name="Hainaut M."/>
            <person name="Hatakka A."/>
            <person name="Henrissat B."/>
            <person name="Hilden K."/>
            <person name="Kuo R."/>
            <person name="Labutti K."/>
            <person name="Lipzen A."/>
            <person name="Makela M.R."/>
            <person name="Sandor L."/>
            <person name="Spatafora J.W."/>
            <person name="Grigoriev I.V."/>
            <person name="Hibbett D.S."/>
        </authorList>
    </citation>
    <scope>NUCLEOTIDE SEQUENCE [LARGE SCALE GENOMIC DNA]</scope>
    <source>
        <strain evidence="2 3">3A-2</strain>
    </source>
</reference>